<dbReference type="PRINTS" id="PR00633">
    <property type="entry name" value="RCCNDNSATION"/>
</dbReference>
<dbReference type="Pfam" id="PF00415">
    <property type="entry name" value="RCC1"/>
    <property type="match status" value="1"/>
</dbReference>
<organism evidence="2 3">
    <name type="scientific">Trichomonas vaginalis (strain ATCC PRA-98 / G3)</name>
    <dbReference type="NCBI Taxonomy" id="412133"/>
    <lineage>
        <taxon>Eukaryota</taxon>
        <taxon>Metamonada</taxon>
        <taxon>Parabasalia</taxon>
        <taxon>Trichomonadida</taxon>
        <taxon>Trichomonadidae</taxon>
        <taxon>Trichomonas</taxon>
    </lineage>
</organism>
<proteinExistence type="predicted"/>
<dbReference type="PANTHER" id="PTHR45982">
    <property type="entry name" value="REGULATOR OF CHROMOSOME CONDENSATION"/>
    <property type="match status" value="1"/>
</dbReference>
<dbReference type="GO" id="GO:0007346">
    <property type="term" value="P:regulation of mitotic cell cycle"/>
    <property type="evidence" value="ECO:0000318"/>
    <property type="project" value="GO_Central"/>
</dbReference>
<dbReference type="InterPro" id="IPR000408">
    <property type="entry name" value="Reg_chr_condens"/>
</dbReference>
<evidence type="ECO:0000256" key="1">
    <source>
        <dbReference type="PROSITE-ProRule" id="PRU00235"/>
    </source>
</evidence>
<accession>A2DDT7</accession>
<reference evidence="2" key="1">
    <citation type="submission" date="2006-10" db="EMBL/GenBank/DDBJ databases">
        <authorList>
            <person name="Amadeo P."/>
            <person name="Zhao Q."/>
            <person name="Wortman J."/>
            <person name="Fraser-Liggett C."/>
            <person name="Carlton J."/>
        </authorList>
    </citation>
    <scope>NUCLEOTIDE SEQUENCE</scope>
    <source>
        <strain evidence="2">G3</strain>
    </source>
</reference>
<dbReference type="VEuPathDB" id="TrichDB:TVAGG3_0999520"/>
<dbReference type="GO" id="GO:0005737">
    <property type="term" value="C:cytoplasm"/>
    <property type="evidence" value="ECO:0000318"/>
    <property type="project" value="GO_Central"/>
</dbReference>
<protein>
    <recommendedName>
        <fullName evidence="4">Regulator of chromosome condensation family protein</fullName>
    </recommendedName>
</protein>
<sequence length="786" mass="85063">MLQGIVSAGAPGQDRLGRKGDGMQPALVNIDYNHIVSCGVGWRHNVVVYENGRAYGWGCNDEKQLGNLPSEVPVPMFMSSFKDFHVTWVHCGDRITVILTDTGEAYAIGSMYGENPVRLQSSQPFVFCTCSLGAVYALDCNGDIFSCTTQTGKGVVSHLPEPVCDIAVGSTFCLAVTVSGIAYAKGNDAACGCGSSSPSDAFQPISSLIGIKISRVVAYGSHSIAIARDGRVFVCGTTSDGRIGVPDASSPISSFQQLKTFNGEKIIDADCGDAHSIFLTKDGHAYACGVSTDGRTLCGRQDSFLEPVKADLSGVTYIRCGCFHSIAFVNMPAPVHPGLLFFGLLVGSVRSPHCVKLSREITADVSPRSVSMYGFLIGDTVTIDDQSTGIVLGVVGDKICCSVDGELKTFKKRIIKFQKRSTDPLKTVKTSSGMEILIDTKEELCLSFGLLPGDVVSHPVLGRGVVEGFSRGTIWFTFDSHQGCVRAKSLGLAGIFSSLKLIESRRKFVNVECSDGITYPAEITRTYTVLTPDSSVGTVIGTIGIYLCVEDCETKKKSLFLKSKCVETLRNESFEQNDVVLTEKGISFIVNVFKGKVQVHPLTNILKNLPSILIENDKVSLIARVIGQGEMTVDGHKIDISVESSRKLNSIAIPGDIFATEDDGFVTILGVENNKIVFRNQKGDIREFKNGSLVSRNVSKCKRVFTIPRTGAIELSIYTRDFRGLIFVPGDEFTFDSKNFVALGTRDGYLWANEVGTGVMKCFQPQVLQKAELFAKPTKNIDIFFH</sequence>
<name>A2DDT7_TRIV3</name>
<reference evidence="2" key="2">
    <citation type="journal article" date="2007" name="Science">
        <title>Draft genome sequence of the sexually transmitted pathogen Trichomonas vaginalis.</title>
        <authorList>
            <person name="Carlton J.M."/>
            <person name="Hirt R.P."/>
            <person name="Silva J.C."/>
            <person name="Delcher A.L."/>
            <person name="Schatz M."/>
            <person name="Zhao Q."/>
            <person name="Wortman J.R."/>
            <person name="Bidwell S.L."/>
            <person name="Alsmark U.C.M."/>
            <person name="Besteiro S."/>
            <person name="Sicheritz-Ponten T."/>
            <person name="Noel C.J."/>
            <person name="Dacks J.B."/>
            <person name="Foster P.G."/>
            <person name="Simillion C."/>
            <person name="Van de Peer Y."/>
            <person name="Miranda-Saavedra D."/>
            <person name="Barton G.J."/>
            <person name="Westrop G.D."/>
            <person name="Mueller S."/>
            <person name="Dessi D."/>
            <person name="Fiori P.L."/>
            <person name="Ren Q."/>
            <person name="Paulsen I."/>
            <person name="Zhang H."/>
            <person name="Bastida-Corcuera F.D."/>
            <person name="Simoes-Barbosa A."/>
            <person name="Brown M.T."/>
            <person name="Hayes R.D."/>
            <person name="Mukherjee M."/>
            <person name="Okumura C.Y."/>
            <person name="Schneider R."/>
            <person name="Smith A.J."/>
            <person name="Vanacova S."/>
            <person name="Villalvazo M."/>
            <person name="Haas B.J."/>
            <person name="Pertea M."/>
            <person name="Feldblyum T.V."/>
            <person name="Utterback T.R."/>
            <person name="Shu C.L."/>
            <person name="Osoegawa K."/>
            <person name="de Jong P.J."/>
            <person name="Hrdy I."/>
            <person name="Horvathova L."/>
            <person name="Zubacova Z."/>
            <person name="Dolezal P."/>
            <person name="Malik S.B."/>
            <person name="Logsdon J.M. Jr."/>
            <person name="Henze K."/>
            <person name="Gupta A."/>
            <person name="Wang C.C."/>
            <person name="Dunne R.L."/>
            <person name="Upcroft J.A."/>
            <person name="Upcroft P."/>
            <person name="White O."/>
            <person name="Salzberg S.L."/>
            <person name="Tang P."/>
            <person name="Chiu C.-H."/>
            <person name="Lee Y.-S."/>
            <person name="Embley T.M."/>
            <person name="Coombs G.H."/>
            <person name="Mottram J.C."/>
            <person name="Tachezy J."/>
            <person name="Fraser-Liggett C.M."/>
            <person name="Johnson P.J."/>
        </authorList>
    </citation>
    <scope>NUCLEOTIDE SEQUENCE [LARGE SCALE GENOMIC DNA]</scope>
    <source>
        <strain evidence="2">G3</strain>
    </source>
</reference>
<dbReference type="EMBL" id="DS113190">
    <property type="protein sequence ID" value="EAY21463.1"/>
    <property type="molecule type" value="Genomic_DNA"/>
</dbReference>
<gene>
    <name evidence="2" type="ORF">TVAG_199020</name>
</gene>
<evidence type="ECO:0008006" key="4">
    <source>
        <dbReference type="Google" id="ProtNLM"/>
    </source>
</evidence>
<dbReference type="STRING" id="5722.A2DDT7"/>
<dbReference type="InterPro" id="IPR051553">
    <property type="entry name" value="Ran_GTPase-activating"/>
</dbReference>
<dbReference type="VEuPathDB" id="TrichDB:TVAG_199020"/>
<feature type="repeat" description="RCC1" evidence="1">
    <location>
        <begin position="52"/>
        <end position="102"/>
    </location>
</feature>
<evidence type="ECO:0000313" key="2">
    <source>
        <dbReference type="EMBL" id="EAY21463.1"/>
    </source>
</evidence>
<dbReference type="AlphaFoldDB" id="A2DDT7"/>
<dbReference type="RefSeq" id="XP_001582449.1">
    <property type="nucleotide sequence ID" value="XM_001582399.1"/>
</dbReference>
<dbReference type="PANTHER" id="PTHR45982:SF1">
    <property type="entry name" value="REGULATOR OF CHROMOSOME CONDENSATION"/>
    <property type="match status" value="1"/>
</dbReference>
<keyword evidence="3" id="KW-1185">Reference proteome</keyword>
<dbReference type="PROSITE" id="PS50012">
    <property type="entry name" value="RCC1_3"/>
    <property type="match status" value="2"/>
</dbReference>
<dbReference type="SUPFAM" id="SSF50985">
    <property type="entry name" value="RCC1/BLIP-II"/>
    <property type="match status" value="1"/>
</dbReference>
<dbReference type="KEGG" id="tva:5467011"/>
<evidence type="ECO:0000313" key="3">
    <source>
        <dbReference type="Proteomes" id="UP000001542"/>
    </source>
</evidence>
<dbReference type="OrthoDB" id="5981550at2759"/>
<dbReference type="Pfam" id="PF13540">
    <property type="entry name" value="RCC1_2"/>
    <property type="match status" value="1"/>
</dbReference>
<dbReference type="Proteomes" id="UP000001542">
    <property type="component" value="Unassembled WGS sequence"/>
</dbReference>
<dbReference type="eggNOG" id="KOG0941">
    <property type="taxonomic scope" value="Eukaryota"/>
</dbReference>
<dbReference type="SMR" id="A2DDT7"/>
<dbReference type="GO" id="GO:1901673">
    <property type="term" value="P:regulation of mitotic spindle assembly"/>
    <property type="evidence" value="ECO:0000318"/>
    <property type="project" value="GO_Central"/>
</dbReference>
<feature type="repeat" description="RCC1" evidence="1">
    <location>
        <begin position="230"/>
        <end position="282"/>
    </location>
</feature>
<dbReference type="InParanoid" id="A2DDT7"/>
<dbReference type="InterPro" id="IPR009091">
    <property type="entry name" value="RCC1/BLIP-II"/>
</dbReference>
<dbReference type="Gene3D" id="2.130.10.30">
    <property type="entry name" value="Regulator of chromosome condensation 1/beta-lactamase-inhibitor protein II"/>
    <property type="match status" value="2"/>
</dbReference>